<dbReference type="SUPFAM" id="SSF52540">
    <property type="entry name" value="P-loop containing nucleoside triphosphate hydrolases"/>
    <property type="match status" value="1"/>
</dbReference>
<dbReference type="NCBIfam" id="TIGR02786">
    <property type="entry name" value="addB_alphas"/>
    <property type="match status" value="1"/>
</dbReference>
<sequence>MMFVESPFLRVSLQGPFIFTIAPDLPFVDVLAAGLIAMSHGEAFRLARLTVFLPSRRACLALREAFLRAAFGQAMLLPRLVPVGGINEEAILFANIARDLSPAMPPLRRQLLLTRLILGGQGAATALSPAQAAQLAAALAQFLDEVQTERLAFDQLATLVPADYASHWQVTLHFLALLTQVWPSILEAERYMDPAVWHDQVMQGFVTAWRRQPPSDPVIIAGLAHANPVLTDLVTTVASLPGGAEGRGGYIVLPGLDRTLDDESWNTLNDTHPQAGLKTLLTALNIDRRDVTDWPVPQPLVPLPRPHCDRLRLVTEALRPAASTDRWQALVPLSPQALSGIDYFECSSLQEEAKVIALLLREVLEHEGQTAALVTPDRILARRVAAELERWDVLVDDSAGVPLAQTSPGVFLRLTAALIATAFAPLPLLETLKHPLAAAAHAPGNFRRLVRRLEIEVLRGLQPATGLTGLRAILEQANPTTSSTMCTLFDWLEVVSSPFTALMQGDSDEKHSLIAFVKAHIAFSEALATSTDQPGSDRLWQCEAGVVAAELVADLLEAADVFPRLLPRFYPALLETCMENYTVRPSSGCHPRLSIWGPLEARLQHPDLLILGELNEGTWPPALDADPWMSYPMRARFGLPPPERRIGLSAHDFVHAFCAPRVILTRSRRVEGTPTVPSRWLLRLDAVLRAAGLHEMAASSWKSAQSWLRWARGLDWPRAFVTPARPMPRPPLSARPKQLSVTEIGIWIQDPYAIYAKHVLRLRALLPLNASLDAADYGTLVHKALELCLKRWPATRVGPPLEEELLAIGRELFDTAMTRAGVQQAFWWPRFRRIAHWVALREQVRRQQKGMQGVQVFPEINGRLALTRSKWSAQFFLTAKADRIELLPDNRAVIIDYKTGSIPSQRKIAIGYEPQLPLEAAMVSAGAFPGISGRRNQPVKLLYWHLTGMNGGGEERPAGNDASALAAQAITGLQALVTLFEDRNTPYAACPHPSRYSHYQHLARTKEWAAGGDDGMGQ</sequence>
<dbReference type="InterPro" id="IPR038726">
    <property type="entry name" value="PDDEXK_AddAB-type"/>
</dbReference>
<dbReference type="InterPro" id="IPR011604">
    <property type="entry name" value="PDDEXK-like_dom_sf"/>
</dbReference>
<evidence type="ECO:0000313" key="2">
    <source>
        <dbReference type="EMBL" id="VBB69851.1"/>
    </source>
</evidence>
<dbReference type="InterPro" id="IPR027417">
    <property type="entry name" value="P-loop_NTPase"/>
</dbReference>
<dbReference type="AlphaFoldDB" id="A0A484H8A5"/>
<proteinExistence type="predicted"/>
<dbReference type="EMBL" id="LR026963">
    <property type="protein sequence ID" value="VBB69851.1"/>
    <property type="molecule type" value="Genomic_DNA"/>
</dbReference>
<accession>A0A484H8A5</accession>
<dbReference type="InterPro" id="IPR014153">
    <property type="entry name" value="Ds_break_AddB"/>
</dbReference>
<gene>
    <name evidence="2" type="ORF">RIEGSTA812A_PEG_1324</name>
</gene>
<reference evidence="2" key="1">
    <citation type="submission" date="2018-10" db="EMBL/GenBank/DDBJ databases">
        <authorList>
            <person name="Gruber-Vodicka H."/>
            <person name="Jaeckle O."/>
        </authorList>
    </citation>
    <scope>NUCLEOTIDE SEQUENCE</scope>
</reference>
<protein>
    <submittedName>
        <fullName evidence="2">FIG041266: ATP-dependent nuclease subunit B</fullName>
    </submittedName>
</protein>
<dbReference type="Pfam" id="PF12705">
    <property type="entry name" value="PDDEXK_1"/>
    <property type="match status" value="1"/>
</dbReference>
<organism evidence="2">
    <name type="scientific">invertebrate metagenome</name>
    <dbReference type="NCBI Taxonomy" id="1711999"/>
    <lineage>
        <taxon>unclassified sequences</taxon>
        <taxon>metagenomes</taxon>
        <taxon>organismal metagenomes</taxon>
    </lineage>
</organism>
<feature type="domain" description="PD-(D/E)XK endonuclease-like" evidence="1">
    <location>
        <begin position="739"/>
        <end position="976"/>
    </location>
</feature>
<evidence type="ECO:0000259" key="1">
    <source>
        <dbReference type="Pfam" id="PF12705"/>
    </source>
</evidence>
<dbReference type="Gene3D" id="3.90.320.10">
    <property type="match status" value="1"/>
</dbReference>
<name>A0A484H8A5_9ZZZZ</name>